<keyword evidence="7" id="KW-0046">Antibiotic resistance</keyword>
<dbReference type="InterPro" id="IPR004638">
    <property type="entry name" value="EmrB-like"/>
</dbReference>
<dbReference type="CDD" id="cd17321">
    <property type="entry name" value="MFS_MMR_MDR_like"/>
    <property type="match status" value="1"/>
</dbReference>
<feature type="transmembrane region" description="Helical" evidence="9">
    <location>
        <begin position="223"/>
        <end position="242"/>
    </location>
</feature>
<sequence length="564" mass="57953">MLRTWLRRSTRLPYGSSSDRFNQSFTSAGRRLTRAWPRKERNMEKAQGTTPSPVASAPPGLARRRFVLAVMCVALMMIVSMVVGLTVALPGIAGDTGASQAELLWIMNSYGLVFAGFLLPAGALGDRYGRKGMLLAGVLVFGAASAAAMWVDDPSVLILLRVVAGVGSAMIMPMTLSIVTTIFPSEERAGAVAIWSAVAAGGALMGLLISGALLEAFSWRSTFGVSAGLAVVSGVLVLAAVPTSKDPDETPVDVVGALLSVVGLVAIVYAIIEGPERGWTDIAVVVAAVGGAAALLAFVLWELRVEHPLLDPRFFRIGAFAAGSVVIVMASVAIFGLFYVMLQYLQWIKGYSPLVAGLALMPMTVAVAVVSPAAPVLVRRLGLRVVMTVAMTIMAGGMGVLATLDKDSTYLPVLLGTSVVGAGIAMCLAPATDSIVASLPASKQGVASAVNDVTREVGGALGIAILGSAFNSGYRSGVGERSDSIPSESLAVVRNSIDAALAIAERIGGSAGARVADAAGYAFADGLDRAMLVAAAFVAVGAVAVLLLAPGRAESIRLQEKQPG</sequence>
<feature type="transmembrane region" description="Helical" evidence="9">
    <location>
        <begin position="313"/>
        <end position="342"/>
    </location>
</feature>
<dbReference type="SUPFAM" id="SSF103473">
    <property type="entry name" value="MFS general substrate transporter"/>
    <property type="match status" value="1"/>
</dbReference>
<evidence type="ECO:0000256" key="2">
    <source>
        <dbReference type="ARBA" id="ARBA00022448"/>
    </source>
</evidence>
<dbReference type="Gene3D" id="1.20.1250.20">
    <property type="entry name" value="MFS general substrate transporter like domains"/>
    <property type="match status" value="1"/>
</dbReference>
<dbReference type="PRINTS" id="PR01036">
    <property type="entry name" value="TCRTETB"/>
</dbReference>
<feature type="domain" description="Major facilitator superfamily (MFS) profile" evidence="10">
    <location>
        <begin position="65"/>
        <end position="553"/>
    </location>
</feature>
<keyword evidence="6 9" id="KW-0472">Membrane</keyword>
<feature type="transmembrane region" description="Helical" evidence="9">
    <location>
        <begin position="66"/>
        <end position="93"/>
    </location>
</feature>
<dbReference type="Gene3D" id="1.20.1720.10">
    <property type="entry name" value="Multidrug resistance protein D"/>
    <property type="match status" value="1"/>
</dbReference>
<keyword evidence="4 9" id="KW-0812">Transmembrane</keyword>
<dbReference type="InterPro" id="IPR036259">
    <property type="entry name" value="MFS_trans_sf"/>
</dbReference>
<dbReference type="PROSITE" id="PS50850">
    <property type="entry name" value="MFS"/>
    <property type="match status" value="1"/>
</dbReference>
<keyword evidence="12" id="KW-1185">Reference proteome</keyword>
<evidence type="ECO:0000313" key="12">
    <source>
        <dbReference type="Proteomes" id="UP001230328"/>
    </source>
</evidence>
<dbReference type="EMBL" id="JAUSZI010000002">
    <property type="protein sequence ID" value="MDQ1031859.1"/>
    <property type="molecule type" value="Genomic_DNA"/>
</dbReference>
<feature type="transmembrane region" description="Helical" evidence="9">
    <location>
        <begin position="278"/>
        <end position="301"/>
    </location>
</feature>
<feature type="transmembrane region" description="Helical" evidence="9">
    <location>
        <begin position="191"/>
        <end position="217"/>
    </location>
</feature>
<keyword evidence="5 9" id="KW-1133">Transmembrane helix</keyword>
<protein>
    <submittedName>
        <fullName evidence="11">EmrB/QacA subfamily drug resistance transporter</fullName>
    </submittedName>
</protein>
<dbReference type="InterPro" id="IPR011701">
    <property type="entry name" value="MFS"/>
</dbReference>
<keyword evidence="3" id="KW-1003">Cell membrane</keyword>
<name>A0ABU0T7S0_9ACTN</name>
<dbReference type="PANTHER" id="PTHR42718:SF42">
    <property type="entry name" value="EXPORT PROTEIN"/>
    <property type="match status" value="1"/>
</dbReference>
<feature type="transmembrane region" description="Helical" evidence="9">
    <location>
        <begin position="385"/>
        <end position="404"/>
    </location>
</feature>
<dbReference type="NCBIfam" id="TIGR00711">
    <property type="entry name" value="efflux_EmrB"/>
    <property type="match status" value="1"/>
</dbReference>
<evidence type="ECO:0000256" key="5">
    <source>
        <dbReference type="ARBA" id="ARBA00022989"/>
    </source>
</evidence>
<evidence type="ECO:0000256" key="7">
    <source>
        <dbReference type="ARBA" id="ARBA00023251"/>
    </source>
</evidence>
<comment type="subcellular location">
    <subcellularLocation>
        <location evidence="1">Cell membrane</location>
        <topology evidence="1">Multi-pass membrane protein</topology>
    </subcellularLocation>
</comment>
<proteinExistence type="predicted"/>
<evidence type="ECO:0000256" key="1">
    <source>
        <dbReference type="ARBA" id="ARBA00004651"/>
    </source>
</evidence>
<feature type="transmembrane region" description="Helical" evidence="9">
    <location>
        <begin position="254"/>
        <end position="272"/>
    </location>
</feature>
<evidence type="ECO:0000256" key="3">
    <source>
        <dbReference type="ARBA" id="ARBA00022475"/>
    </source>
</evidence>
<dbReference type="RefSeq" id="WP_307528280.1">
    <property type="nucleotide sequence ID" value="NZ_JAUSZI010000002.1"/>
</dbReference>
<gene>
    <name evidence="11" type="ORF">QF035_009441</name>
</gene>
<keyword evidence="2" id="KW-0813">Transport</keyword>
<evidence type="ECO:0000259" key="10">
    <source>
        <dbReference type="PROSITE" id="PS50850"/>
    </source>
</evidence>
<dbReference type="Proteomes" id="UP001230328">
    <property type="component" value="Unassembled WGS sequence"/>
</dbReference>
<organism evidence="11 12">
    <name type="scientific">Streptomyces umbrinus</name>
    <dbReference type="NCBI Taxonomy" id="67370"/>
    <lineage>
        <taxon>Bacteria</taxon>
        <taxon>Bacillati</taxon>
        <taxon>Actinomycetota</taxon>
        <taxon>Actinomycetes</taxon>
        <taxon>Kitasatosporales</taxon>
        <taxon>Streptomycetaceae</taxon>
        <taxon>Streptomyces</taxon>
        <taxon>Streptomyces phaeochromogenes group</taxon>
    </lineage>
</organism>
<dbReference type="Pfam" id="PF07690">
    <property type="entry name" value="MFS_1"/>
    <property type="match status" value="1"/>
</dbReference>
<evidence type="ECO:0000313" key="11">
    <source>
        <dbReference type="EMBL" id="MDQ1031859.1"/>
    </source>
</evidence>
<evidence type="ECO:0000256" key="4">
    <source>
        <dbReference type="ARBA" id="ARBA00022692"/>
    </source>
</evidence>
<feature type="transmembrane region" description="Helical" evidence="9">
    <location>
        <begin position="105"/>
        <end position="125"/>
    </location>
</feature>
<feature type="region of interest" description="Disordered" evidence="8">
    <location>
        <begin position="36"/>
        <end position="56"/>
    </location>
</feature>
<accession>A0ABU0T7S0</accession>
<dbReference type="PANTHER" id="PTHR42718">
    <property type="entry name" value="MAJOR FACILITATOR SUPERFAMILY MULTIDRUG TRANSPORTER MFSC"/>
    <property type="match status" value="1"/>
</dbReference>
<feature type="transmembrane region" description="Helical" evidence="9">
    <location>
        <begin position="530"/>
        <end position="549"/>
    </location>
</feature>
<evidence type="ECO:0000256" key="9">
    <source>
        <dbReference type="SAM" id="Phobius"/>
    </source>
</evidence>
<evidence type="ECO:0000256" key="6">
    <source>
        <dbReference type="ARBA" id="ARBA00023136"/>
    </source>
</evidence>
<evidence type="ECO:0000256" key="8">
    <source>
        <dbReference type="SAM" id="MobiDB-lite"/>
    </source>
</evidence>
<comment type="caution">
    <text evidence="11">The sequence shown here is derived from an EMBL/GenBank/DDBJ whole genome shotgun (WGS) entry which is preliminary data.</text>
</comment>
<dbReference type="InterPro" id="IPR020846">
    <property type="entry name" value="MFS_dom"/>
</dbReference>
<feature type="transmembrane region" description="Helical" evidence="9">
    <location>
        <begin position="354"/>
        <end position="378"/>
    </location>
</feature>
<reference evidence="11 12" key="1">
    <citation type="submission" date="2023-07" db="EMBL/GenBank/DDBJ databases">
        <title>Comparative genomics of wheat-associated soil bacteria to identify genetic determinants of phenazine resistance.</title>
        <authorList>
            <person name="Mouncey N."/>
        </authorList>
    </citation>
    <scope>NUCLEOTIDE SEQUENCE [LARGE SCALE GENOMIC DNA]</scope>
    <source>
        <strain evidence="11 12">V2I4</strain>
    </source>
</reference>
<feature type="transmembrane region" description="Helical" evidence="9">
    <location>
        <begin position="157"/>
        <end position="179"/>
    </location>
</feature>
<feature type="transmembrane region" description="Helical" evidence="9">
    <location>
        <begin position="132"/>
        <end position="151"/>
    </location>
</feature>